<dbReference type="RefSeq" id="WP_425545131.1">
    <property type="nucleotide sequence ID" value="NZ_BAAAEU010000016.1"/>
</dbReference>
<dbReference type="Proteomes" id="UP001501523">
    <property type="component" value="Unassembled WGS sequence"/>
</dbReference>
<evidence type="ECO:0000313" key="1">
    <source>
        <dbReference type="EMBL" id="GAA0717995.1"/>
    </source>
</evidence>
<dbReference type="InterPro" id="IPR022385">
    <property type="entry name" value="Rhs_assc_core"/>
</dbReference>
<dbReference type="InterPro" id="IPR050708">
    <property type="entry name" value="T6SS_VgrG/RHS"/>
</dbReference>
<dbReference type="PANTHER" id="PTHR32305:SF15">
    <property type="entry name" value="PROTEIN RHSA-RELATED"/>
    <property type="match status" value="1"/>
</dbReference>
<sequence>MPGQYYDAETGLNYNYFRDYEASTGRYVESDPIGLRGGPNTYAYVRGNPLRRFDSKGLDDTVCMYDPASCGMPQPQDASYFGGEGFYVPYPGRPGGGGGVTWLTCTDDCGKRHTYKYTKICTSAFSGIGISFGRVGGMSGANCKDPHRYEGWFAEGGFGAFAGTGGVDVGFNNDGTLSGVNEAGLGIGTPGPKAAMCYYVLSSSSSD</sequence>
<dbReference type="NCBIfam" id="TIGR03696">
    <property type="entry name" value="Rhs_assc_core"/>
    <property type="match status" value="1"/>
</dbReference>
<dbReference type="PANTHER" id="PTHR32305">
    <property type="match status" value="1"/>
</dbReference>
<dbReference type="Gene3D" id="2.180.10.10">
    <property type="entry name" value="RHS repeat-associated core"/>
    <property type="match status" value="1"/>
</dbReference>
<gene>
    <name evidence="1" type="ORF">GCM10009105_25450</name>
</gene>
<organism evidence="1 2">
    <name type="scientific">Dokdonella soli</name>
    <dbReference type="NCBI Taxonomy" id="529810"/>
    <lineage>
        <taxon>Bacteria</taxon>
        <taxon>Pseudomonadati</taxon>
        <taxon>Pseudomonadota</taxon>
        <taxon>Gammaproteobacteria</taxon>
        <taxon>Lysobacterales</taxon>
        <taxon>Rhodanobacteraceae</taxon>
        <taxon>Dokdonella</taxon>
    </lineage>
</organism>
<evidence type="ECO:0008006" key="3">
    <source>
        <dbReference type="Google" id="ProtNLM"/>
    </source>
</evidence>
<name>A0ABN1INC0_9GAMM</name>
<protein>
    <recommendedName>
        <fullName evidence="3">RHS repeat-associated core domain-containing protein</fullName>
    </recommendedName>
</protein>
<keyword evidence="2" id="KW-1185">Reference proteome</keyword>
<proteinExistence type="predicted"/>
<reference evidence="1 2" key="1">
    <citation type="journal article" date="2019" name="Int. J. Syst. Evol. Microbiol.">
        <title>The Global Catalogue of Microorganisms (GCM) 10K type strain sequencing project: providing services to taxonomists for standard genome sequencing and annotation.</title>
        <authorList>
            <consortium name="The Broad Institute Genomics Platform"/>
            <consortium name="The Broad Institute Genome Sequencing Center for Infectious Disease"/>
            <person name="Wu L."/>
            <person name="Ma J."/>
        </authorList>
    </citation>
    <scope>NUCLEOTIDE SEQUENCE [LARGE SCALE GENOMIC DNA]</scope>
    <source>
        <strain evidence="1 2">JCM 15421</strain>
    </source>
</reference>
<dbReference type="PRINTS" id="PR00394">
    <property type="entry name" value="RHSPROTEIN"/>
</dbReference>
<comment type="caution">
    <text evidence="1">The sequence shown here is derived from an EMBL/GenBank/DDBJ whole genome shotgun (WGS) entry which is preliminary data.</text>
</comment>
<dbReference type="EMBL" id="BAAAEU010000016">
    <property type="protein sequence ID" value="GAA0717995.1"/>
    <property type="molecule type" value="Genomic_DNA"/>
</dbReference>
<accession>A0ABN1INC0</accession>
<evidence type="ECO:0000313" key="2">
    <source>
        <dbReference type="Proteomes" id="UP001501523"/>
    </source>
</evidence>